<dbReference type="InterPro" id="IPR001360">
    <property type="entry name" value="Glyco_hydro_1"/>
</dbReference>
<evidence type="ECO:0000256" key="6">
    <source>
        <dbReference type="RuleBase" id="RU003690"/>
    </source>
</evidence>
<dbReference type="PANTHER" id="PTHR10353">
    <property type="entry name" value="GLYCOSYL HYDROLASE"/>
    <property type="match status" value="1"/>
</dbReference>
<dbReference type="SUPFAM" id="SSF51445">
    <property type="entry name" value="(Trans)glycosidases"/>
    <property type="match status" value="1"/>
</dbReference>
<evidence type="ECO:0000256" key="2">
    <source>
        <dbReference type="ARBA" id="ARBA00012744"/>
    </source>
</evidence>
<evidence type="ECO:0000256" key="5">
    <source>
        <dbReference type="PROSITE-ProRule" id="PRU10055"/>
    </source>
</evidence>
<dbReference type="FunFam" id="3.20.20.80:FF:000004">
    <property type="entry name" value="Beta-glucosidase 6-phospho-beta-glucosidase"/>
    <property type="match status" value="1"/>
</dbReference>
<comment type="similarity">
    <text evidence="1 6">Belongs to the glycosyl hydrolase 1 family.</text>
</comment>
<evidence type="ECO:0000256" key="1">
    <source>
        <dbReference type="ARBA" id="ARBA00010838"/>
    </source>
</evidence>
<evidence type="ECO:0000256" key="7">
    <source>
        <dbReference type="RuleBase" id="RU004468"/>
    </source>
</evidence>
<dbReference type="PANTHER" id="PTHR10353:SF36">
    <property type="entry name" value="LP05116P"/>
    <property type="match status" value="1"/>
</dbReference>
<dbReference type="EMBL" id="FXTN01000006">
    <property type="protein sequence ID" value="SMO74643.1"/>
    <property type="molecule type" value="Genomic_DNA"/>
</dbReference>
<dbReference type="PROSITE" id="PS00653">
    <property type="entry name" value="GLYCOSYL_HYDROL_F1_2"/>
    <property type="match status" value="1"/>
</dbReference>
<organism evidence="8 9">
    <name type="scientific">Pedobacter westerhofensis</name>
    <dbReference type="NCBI Taxonomy" id="425512"/>
    <lineage>
        <taxon>Bacteria</taxon>
        <taxon>Pseudomonadati</taxon>
        <taxon>Bacteroidota</taxon>
        <taxon>Sphingobacteriia</taxon>
        <taxon>Sphingobacteriales</taxon>
        <taxon>Sphingobacteriaceae</taxon>
        <taxon>Pedobacter</taxon>
    </lineage>
</organism>
<evidence type="ECO:0000313" key="9">
    <source>
        <dbReference type="Proteomes" id="UP000320300"/>
    </source>
</evidence>
<dbReference type="Proteomes" id="UP000320300">
    <property type="component" value="Unassembled WGS sequence"/>
</dbReference>
<gene>
    <name evidence="8" type="ORF">SAMN06265348_106136</name>
</gene>
<sequence length="478" mass="53935">MSVIASAIGESSLAQSNNSSINSVSKGFLWGIGTAAYQVEGAYKEDGKGESNWDYYANEVGLTKYTIGEKQTGNIAINMYDRKQYLQDIKLMQQLGVNTYRFSIPWSRIIPQGIGRVNEKAVAHYKLLIKDLKNAGIEPFVTIYHFDMPQALVVKGGWANRASVEWYRAYARVIFKEFGEEVKHFATFNETTIEFFVADFNINPGQSKESVNVRYAKEIDKVHHQLLASATAIKDYHQLNLGGKIGITFNLAPCIPFDPANPKDVAAVQIEDQLLNQIVLNPTFNGSYPSQALAMIQEYNPAFQPSVADLNLMLENKPDFLGVNFYAPAQVKHDDKAAMGVSWLGNNTDQVKMSNGPVRPDYLYELLTRLKNDYGNPEIYITENGASFQNGEDTVINDQVNDDLRSAYVKDHIAAALKAKSEGSNLNGYFVWSGWDNFEWTFGYSIRFGIIYVDYETQKRTPKKSFYTYRDIIKQQTK</sequence>
<dbReference type="InterPro" id="IPR018120">
    <property type="entry name" value="Glyco_hydro_1_AS"/>
</dbReference>
<dbReference type="Pfam" id="PF00232">
    <property type="entry name" value="Glyco_hydro_1"/>
    <property type="match status" value="1"/>
</dbReference>
<dbReference type="InterPro" id="IPR033132">
    <property type="entry name" value="GH_1_N_CS"/>
</dbReference>
<evidence type="ECO:0000256" key="3">
    <source>
        <dbReference type="ARBA" id="ARBA00022801"/>
    </source>
</evidence>
<accession>A0A521DSB7</accession>
<dbReference type="GO" id="GO:0016052">
    <property type="term" value="P:carbohydrate catabolic process"/>
    <property type="evidence" value="ECO:0007669"/>
    <property type="project" value="TreeGrafter"/>
</dbReference>
<keyword evidence="9" id="KW-1185">Reference proteome</keyword>
<reference evidence="8 9" key="1">
    <citation type="submission" date="2017-05" db="EMBL/GenBank/DDBJ databases">
        <authorList>
            <person name="Varghese N."/>
            <person name="Submissions S."/>
        </authorList>
    </citation>
    <scope>NUCLEOTIDE SEQUENCE [LARGE SCALE GENOMIC DNA]</scope>
    <source>
        <strain evidence="8 9">DSM 19036</strain>
    </source>
</reference>
<evidence type="ECO:0000256" key="4">
    <source>
        <dbReference type="ARBA" id="ARBA00023295"/>
    </source>
</evidence>
<dbReference type="PROSITE" id="PS00572">
    <property type="entry name" value="GLYCOSYL_HYDROL_F1_1"/>
    <property type="match status" value="1"/>
</dbReference>
<keyword evidence="3 7" id="KW-0378">Hydrolase</keyword>
<dbReference type="OrthoDB" id="9765195at2"/>
<name>A0A521DSB7_9SPHI</name>
<dbReference type="PRINTS" id="PR00131">
    <property type="entry name" value="GLHYDRLASE1"/>
</dbReference>
<dbReference type="AlphaFoldDB" id="A0A521DSB7"/>
<proteinExistence type="inferred from homology"/>
<evidence type="ECO:0000313" key="8">
    <source>
        <dbReference type="EMBL" id="SMO74643.1"/>
    </source>
</evidence>
<feature type="active site" description="Nucleophile" evidence="5">
    <location>
        <position position="383"/>
    </location>
</feature>
<dbReference type="EC" id="3.2.1.21" evidence="2"/>
<dbReference type="Gene3D" id="3.20.20.80">
    <property type="entry name" value="Glycosidases"/>
    <property type="match status" value="1"/>
</dbReference>
<protein>
    <recommendedName>
        <fullName evidence="2">beta-glucosidase</fullName>
        <ecNumber evidence="2">3.2.1.21</ecNumber>
    </recommendedName>
</protein>
<dbReference type="InterPro" id="IPR017853">
    <property type="entry name" value="GH"/>
</dbReference>
<keyword evidence="4 7" id="KW-0326">Glycosidase</keyword>
<dbReference type="GO" id="GO:0005829">
    <property type="term" value="C:cytosol"/>
    <property type="evidence" value="ECO:0007669"/>
    <property type="project" value="TreeGrafter"/>
</dbReference>
<dbReference type="GO" id="GO:0008422">
    <property type="term" value="F:beta-glucosidase activity"/>
    <property type="evidence" value="ECO:0007669"/>
    <property type="project" value="UniProtKB-EC"/>
</dbReference>